<feature type="disulfide bond" evidence="13">
    <location>
        <begin position="55"/>
        <end position="88"/>
    </location>
</feature>
<feature type="transmembrane region" description="Helical" evidence="15">
    <location>
        <begin position="185"/>
        <end position="210"/>
    </location>
</feature>
<comment type="caution">
    <text evidence="13">Lacks conserved residue(s) required for the propagation of feature annotation.</text>
</comment>
<dbReference type="HOGENOM" id="CLU_940048_0_0_1"/>
<keyword evidence="11 13" id="KW-1015">Disulfide bond</keyword>
<proteinExistence type="inferred from homology"/>
<comment type="caution">
    <text evidence="18">The sequence shown here is derived from an EMBL/GenBank/DDBJ whole genome shotgun (WGS) entry which is preliminary data.</text>
</comment>
<feature type="compositionally biased region" description="Low complexity" evidence="14">
    <location>
        <begin position="99"/>
        <end position="174"/>
    </location>
</feature>
<keyword evidence="10 15" id="KW-0472">Membrane</keyword>
<dbReference type="PROSITE" id="PS52012">
    <property type="entry name" value="CFEM"/>
    <property type="match status" value="1"/>
</dbReference>
<dbReference type="GO" id="GO:0098552">
    <property type="term" value="C:side of membrane"/>
    <property type="evidence" value="ECO:0007669"/>
    <property type="project" value="UniProtKB-KW"/>
</dbReference>
<evidence type="ECO:0000256" key="3">
    <source>
        <dbReference type="ARBA" id="ARBA00004613"/>
    </source>
</evidence>
<name>A0A0B2WRM9_METAS</name>
<evidence type="ECO:0000256" key="10">
    <source>
        <dbReference type="ARBA" id="ARBA00023136"/>
    </source>
</evidence>
<dbReference type="Proteomes" id="UP000030816">
    <property type="component" value="Unassembled WGS sequence"/>
</dbReference>
<keyword evidence="19" id="KW-1185">Reference proteome</keyword>
<accession>A0A0B2WRM9</accession>
<dbReference type="STRING" id="1081103.A0A0B2WRM9"/>
<evidence type="ECO:0000256" key="12">
    <source>
        <dbReference type="ARBA" id="ARBA00023288"/>
    </source>
</evidence>
<keyword evidence="6" id="KW-0325">Glycoprotein</keyword>
<dbReference type="PANTHER" id="PTHR15549:SF30">
    <property type="entry name" value="MID2 DOMAIN-CONTAINING PROTEIN"/>
    <property type="match status" value="1"/>
</dbReference>
<dbReference type="InterPro" id="IPR051694">
    <property type="entry name" value="Immunoregulatory_rcpt-like"/>
</dbReference>
<evidence type="ECO:0000259" key="17">
    <source>
        <dbReference type="PROSITE" id="PS52012"/>
    </source>
</evidence>
<keyword evidence="6" id="KW-0336">GPI-anchor</keyword>
<keyword evidence="8 16" id="KW-0732">Signal</keyword>
<evidence type="ECO:0000256" key="2">
    <source>
        <dbReference type="ARBA" id="ARBA00004589"/>
    </source>
</evidence>
<feature type="chain" id="PRO_5002078455" evidence="16">
    <location>
        <begin position="23"/>
        <end position="279"/>
    </location>
</feature>
<evidence type="ECO:0000256" key="4">
    <source>
        <dbReference type="ARBA" id="ARBA00010031"/>
    </source>
</evidence>
<organism evidence="18 19">
    <name type="scientific">Metarhizium album (strain ARSEF 1941)</name>
    <dbReference type="NCBI Taxonomy" id="1081103"/>
    <lineage>
        <taxon>Eukaryota</taxon>
        <taxon>Fungi</taxon>
        <taxon>Dikarya</taxon>
        <taxon>Ascomycota</taxon>
        <taxon>Pezizomycotina</taxon>
        <taxon>Sordariomycetes</taxon>
        <taxon>Hypocreomycetidae</taxon>
        <taxon>Hypocreales</taxon>
        <taxon>Clavicipitaceae</taxon>
        <taxon>Metarhizium</taxon>
    </lineage>
</organism>
<dbReference type="OrthoDB" id="4778251at2759"/>
<dbReference type="InterPro" id="IPR008427">
    <property type="entry name" value="Extracellular_membr_CFEM_dom"/>
</dbReference>
<reference evidence="18 19" key="1">
    <citation type="journal article" date="2014" name="Proc. Natl. Acad. Sci. U.S.A.">
        <title>Trajectory and genomic determinants of fungal-pathogen speciation and host adaptation.</title>
        <authorList>
            <person name="Hu X."/>
            <person name="Xiao G."/>
            <person name="Zheng P."/>
            <person name="Shang Y."/>
            <person name="Su Y."/>
            <person name="Zhang X."/>
            <person name="Liu X."/>
            <person name="Zhan S."/>
            <person name="St Leger R.J."/>
            <person name="Wang C."/>
        </authorList>
    </citation>
    <scope>NUCLEOTIDE SEQUENCE [LARGE SCALE GENOMIC DNA]</scope>
    <source>
        <strain evidence="18 19">ARSEF 1941</strain>
    </source>
</reference>
<evidence type="ECO:0000256" key="14">
    <source>
        <dbReference type="SAM" id="MobiDB-lite"/>
    </source>
</evidence>
<feature type="region of interest" description="Disordered" evidence="14">
    <location>
        <begin position="94"/>
        <end position="181"/>
    </location>
</feature>
<dbReference type="Pfam" id="PF05730">
    <property type="entry name" value="CFEM"/>
    <property type="match status" value="1"/>
</dbReference>
<evidence type="ECO:0000256" key="6">
    <source>
        <dbReference type="ARBA" id="ARBA00022622"/>
    </source>
</evidence>
<gene>
    <name evidence="18" type="ORF">MAM_06005</name>
</gene>
<dbReference type="GO" id="GO:0071944">
    <property type="term" value="C:cell periphery"/>
    <property type="evidence" value="ECO:0007669"/>
    <property type="project" value="UniProtKB-ARBA"/>
</dbReference>
<feature type="region of interest" description="Disordered" evidence="14">
    <location>
        <begin position="214"/>
        <end position="239"/>
    </location>
</feature>
<protein>
    <submittedName>
        <fullName evidence="18">Extracellular membrane protein, CFEM domain protein</fullName>
    </submittedName>
</protein>
<keyword evidence="9 15" id="KW-1133">Transmembrane helix</keyword>
<evidence type="ECO:0000256" key="1">
    <source>
        <dbReference type="ARBA" id="ARBA00004167"/>
    </source>
</evidence>
<comment type="subcellular location">
    <subcellularLocation>
        <location evidence="2">Membrane</location>
        <topology evidence="2">Lipid-anchor</topology>
        <topology evidence="2">GPI-anchor</topology>
    </subcellularLocation>
    <subcellularLocation>
        <location evidence="1">Membrane</location>
        <topology evidence="1">Single-pass membrane protein</topology>
    </subcellularLocation>
    <subcellularLocation>
        <location evidence="3">Secreted</location>
    </subcellularLocation>
</comment>
<dbReference type="AlphaFoldDB" id="A0A0B2WRM9"/>
<dbReference type="GeneID" id="63740460"/>
<dbReference type="EMBL" id="AZHE01000017">
    <property type="protein sequence ID" value="KHN96157.1"/>
    <property type="molecule type" value="Genomic_DNA"/>
</dbReference>
<evidence type="ECO:0000256" key="5">
    <source>
        <dbReference type="ARBA" id="ARBA00022525"/>
    </source>
</evidence>
<evidence type="ECO:0000256" key="16">
    <source>
        <dbReference type="SAM" id="SignalP"/>
    </source>
</evidence>
<evidence type="ECO:0000256" key="15">
    <source>
        <dbReference type="SAM" id="Phobius"/>
    </source>
</evidence>
<evidence type="ECO:0000256" key="8">
    <source>
        <dbReference type="ARBA" id="ARBA00022729"/>
    </source>
</evidence>
<feature type="domain" description="CFEM" evidence="17">
    <location>
        <begin position="1"/>
        <end position="113"/>
    </location>
</feature>
<keyword evidence="5" id="KW-0964">Secreted</keyword>
<evidence type="ECO:0000313" key="18">
    <source>
        <dbReference type="EMBL" id="KHN96157.1"/>
    </source>
</evidence>
<evidence type="ECO:0000256" key="13">
    <source>
        <dbReference type="PROSITE-ProRule" id="PRU01356"/>
    </source>
</evidence>
<feature type="signal peptide" evidence="16">
    <location>
        <begin position="1"/>
        <end position="22"/>
    </location>
</feature>
<keyword evidence="12" id="KW-0449">Lipoprotein</keyword>
<evidence type="ECO:0000256" key="7">
    <source>
        <dbReference type="ARBA" id="ARBA00022692"/>
    </source>
</evidence>
<keyword evidence="7 15" id="KW-0812">Transmembrane</keyword>
<dbReference type="GO" id="GO:0005576">
    <property type="term" value="C:extracellular region"/>
    <property type="evidence" value="ECO:0007669"/>
    <property type="project" value="UniProtKB-SubCell"/>
</dbReference>
<evidence type="ECO:0000256" key="9">
    <source>
        <dbReference type="ARBA" id="ARBA00022989"/>
    </source>
</evidence>
<evidence type="ECO:0000256" key="11">
    <source>
        <dbReference type="ARBA" id="ARBA00023157"/>
    </source>
</evidence>
<sequence>MGRLLPLFLGVFGTLRILAVSAQSAPACVETCTNNVRNKFADLKCPDASAAPCFCTNPIFYSAILECSKPQCGATADNVSTYLSTHFCTGQPLPKSDDTAAPTSAASQTPTSSAPATTAETTPATSPATTTSATVTPTTTSAAVETTRTSTTSSSTSSSTSSTSGSATSSNPAAQGSSSKGLPQAAIAGICVGVGTANIAIAGIVICMLLKSRRRRPSPSGNHRAISKPSLGPDRMYPQHDMGFRRDGDRSMEKYGNDLEMTSHRYEDMVPRTQPRTLV</sequence>
<comment type="similarity">
    <text evidence="4">Belongs to the RBT5 family.</text>
</comment>
<dbReference type="PANTHER" id="PTHR15549">
    <property type="entry name" value="PAIRED IMMUNOGLOBULIN-LIKE TYPE 2 RECEPTOR"/>
    <property type="match status" value="1"/>
</dbReference>
<evidence type="ECO:0000313" key="19">
    <source>
        <dbReference type="Proteomes" id="UP000030816"/>
    </source>
</evidence>
<dbReference type="RefSeq" id="XP_040677223.1">
    <property type="nucleotide sequence ID" value="XM_040824803.1"/>
</dbReference>